<keyword evidence="3" id="KW-1185">Reference proteome</keyword>
<dbReference type="InterPro" id="IPR011059">
    <property type="entry name" value="Metal-dep_hydrolase_composite"/>
</dbReference>
<feature type="domain" description="Amidohydrolase-related" evidence="1">
    <location>
        <begin position="52"/>
        <end position="391"/>
    </location>
</feature>
<evidence type="ECO:0000259" key="1">
    <source>
        <dbReference type="Pfam" id="PF01979"/>
    </source>
</evidence>
<comment type="caution">
    <text evidence="2">The sequence shown here is derived from an EMBL/GenBank/DDBJ whole genome shotgun (WGS) entry which is preliminary data.</text>
</comment>
<evidence type="ECO:0000313" key="2">
    <source>
        <dbReference type="EMBL" id="GAA2147956.1"/>
    </source>
</evidence>
<dbReference type="RefSeq" id="WP_344271771.1">
    <property type="nucleotide sequence ID" value="NZ_BAAAMR010000048.1"/>
</dbReference>
<dbReference type="Gene3D" id="2.30.40.10">
    <property type="entry name" value="Urease, subunit C, domain 1"/>
    <property type="match status" value="1"/>
</dbReference>
<dbReference type="PANTHER" id="PTHR43135:SF3">
    <property type="entry name" value="ALPHA-D-RIBOSE 1-METHYLPHOSPHONATE 5-TRIPHOSPHATE DIPHOSPHATASE"/>
    <property type="match status" value="1"/>
</dbReference>
<dbReference type="Gene3D" id="3.20.20.140">
    <property type="entry name" value="Metal-dependent hydrolases"/>
    <property type="match status" value="1"/>
</dbReference>
<name>A0ABN2ZUQ9_9ACTN</name>
<evidence type="ECO:0000313" key="3">
    <source>
        <dbReference type="Proteomes" id="UP001501020"/>
    </source>
</evidence>
<dbReference type="EMBL" id="BAAAMR010000048">
    <property type="protein sequence ID" value="GAA2147956.1"/>
    <property type="molecule type" value="Genomic_DNA"/>
</dbReference>
<organism evidence="2 3">
    <name type="scientific">Actinomadura napierensis</name>
    <dbReference type="NCBI Taxonomy" id="267854"/>
    <lineage>
        <taxon>Bacteria</taxon>
        <taxon>Bacillati</taxon>
        <taxon>Actinomycetota</taxon>
        <taxon>Actinomycetes</taxon>
        <taxon>Streptosporangiales</taxon>
        <taxon>Thermomonosporaceae</taxon>
        <taxon>Actinomadura</taxon>
    </lineage>
</organism>
<dbReference type="InterPro" id="IPR051781">
    <property type="entry name" value="Metallo-dep_Hydrolase"/>
</dbReference>
<dbReference type="Proteomes" id="UP001501020">
    <property type="component" value="Unassembled WGS sequence"/>
</dbReference>
<dbReference type="Pfam" id="PF01979">
    <property type="entry name" value="Amidohydro_1"/>
    <property type="match status" value="1"/>
</dbReference>
<dbReference type="SUPFAM" id="SSF51338">
    <property type="entry name" value="Composite domain of metallo-dependent hydrolases"/>
    <property type="match status" value="1"/>
</dbReference>
<reference evidence="2 3" key="1">
    <citation type="journal article" date="2019" name="Int. J. Syst. Evol. Microbiol.">
        <title>The Global Catalogue of Microorganisms (GCM) 10K type strain sequencing project: providing services to taxonomists for standard genome sequencing and annotation.</title>
        <authorList>
            <consortium name="The Broad Institute Genomics Platform"/>
            <consortium name="The Broad Institute Genome Sequencing Center for Infectious Disease"/>
            <person name="Wu L."/>
            <person name="Ma J."/>
        </authorList>
    </citation>
    <scope>NUCLEOTIDE SEQUENCE [LARGE SCALE GENOMIC DNA]</scope>
    <source>
        <strain evidence="2 3">JCM 13850</strain>
    </source>
</reference>
<dbReference type="InterPro" id="IPR006680">
    <property type="entry name" value="Amidohydro-rel"/>
</dbReference>
<protein>
    <submittedName>
        <fullName evidence="2">Amidohydrolase family protein</fullName>
    </submittedName>
</protein>
<dbReference type="SUPFAM" id="SSF51556">
    <property type="entry name" value="Metallo-dependent hydrolases"/>
    <property type="match status" value="1"/>
</dbReference>
<sequence>MPVIRAGRAFDGERELPGGAAVFVEDGRIRGVEPADAPIPDGWEVADFPGGTVLPGLIDMHVHLCGDSRNGALDRLADYTDADLGAVIDRALRDQAAAGVTTVRDLGDRRWAVLERRDRGPERAVPQIVAAGPPITSARGHCWSMGGEAAGPDGLRAAVRERAERGADVVKVMGSGGVMTPGTEVSLCQFGDDDLRLIVEEAHRAGLPVTVHAHGLAAVEQAVRAGTDGIEHCTCLTESGVRIPGELLDALARQEITVCPTLGKAAGVEPAGPVLALLERFGMTLDDRKGHAASMHRAGVRLVSGADCGISSGKAHGILPSAVEGLVGGGVPAADALASATSRAAEECGLGDRKGLLRAGHDADLVVVDGDRLADIGALTRVAAVMIRGERIAAPAPR</sequence>
<dbReference type="PANTHER" id="PTHR43135">
    <property type="entry name" value="ALPHA-D-RIBOSE 1-METHYLPHOSPHONATE 5-TRIPHOSPHATE DIPHOSPHATASE"/>
    <property type="match status" value="1"/>
</dbReference>
<gene>
    <name evidence="2" type="ORF">GCM10009727_50490</name>
</gene>
<accession>A0ABN2ZUQ9</accession>
<proteinExistence type="predicted"/>
<dbReference type="InterPro" id="IPR032466">
    <property type="entry name" value="Metal_Hydrolase"/>
</dbReference>